<reference evidence="1 2" key="1">
    <citation type="submission" date="2022-01" db="EMBL/GenBank/DDBJ databases">
        <authorList>
            <person name="Xiong W."/>
            <person name="Schranz E."/>
        </authorList>
    </citation>
    <scope>NUCLEOTIDE SEQUENCE [LARGE SCALE GENOMIC DNA]</scope>
</reference>
<dbReference type="EMBL" id="CAKMRJ010001112">
    <property type="protein sequence ID" value="CAH1422559.1"/>
    <property type="molecule type" value="Genomic_DNA"/>
</dbReference>
<comment type="caution">
    <text evidence="1">The sequence shown here is derived from an EMBL/GenBank/DDBJ whole genome shotgun (WGS) entry which is preliminary data.</text>
</comment>
<proteinExistence type="predicted"/>
<evidence type="ECO:0000313" key="2">
    <source>
        <dbReference type="Proteomes" id="UP001157418"/>
    </source>
</evidence>
<gene>
    <name evidence="1" type="ORF">LVIROSA_LOCUS9883</name>
</gene>
<sequence>MVFEDLECRPFSLDIPFTDRRHQTLHLYALASFVGGDDLDFVAIGWWVSIYSIYLKIDLQEVETRNKNDFRFLIFFIVVASGGGGGERW</sequence>
<keyword evidence="2" id="KW-1185">Reference proteome</keyword>
<name>A0AAU9M3W7_9ASTR</name>
<protein>
    <submittedName>
        <fullName evidence="1">Uncharacterized protein</fullName>
    </submittedName>
</protein>
<organism evidence="1 2">
    <name type="scientific">Lactuca virosa</name>
    <dbReference type="NCBI Taxonomy" id="75947"/>
    <lineage>
        <taxon>Eukaryota</taxon>
        <taxon>Viridiplantae</taxon>
        <taxon>Streptophyta</taxon>
        <taxon>Embryophyta</taxon>
        <taxon>Tracheophyta</taxon>
        <taxon>Spermatophyta</taxon>
        <taxon>Magnoliopsida</taxon>
        <taxon>eudicotyledons</taxon>
        <taxon>Gunneridae</taxon>
        <taxon>Pentapetalae</taxon>
        <taxon>asterids</taxon>
        <taxon>campanulids</taxon>
        <taxon>Asterales</taxon>
        <taxon>Asteraceae</taxon>
        <taxon>Cichorioideae</taxon>
        <taxon>Cichorieae</taxon>
        <taxon>Lactucinae</taxon>
        <taxon>Lactuca</taxon>
    </lineage>
</organism>
<dbReference type="Proteomes" id="UP001157418">
    <property type="component" value="Unassembled WGS sequence"/>
</dbReference>
<evidence type="ECO:0000313" key="1">
    <source>
        <dbReference type="EMBL" id="CAH1422559.1"/>
    </source>
</evidence>
<accession>A0AAU9M3W7</accession>
<dbReference type="AlphaFoldDB" id="A0AAU9M3W7"/>